<sequence>MFDLDERLMLMNFVLEDYRDFKIPQLTSTVKRPTHCPPAGAPAPATRARPHRRFPRSRAFGSKLKSVTSSSQPSRATWLIKTLCICGTSANGRADGSQAPAAGELANGFDSGGYDGVTPYLLWERRSSDTRAAIGSRRVRTKLCRSELPANDVMRRFNAPRPYLLLRRFPILHHFDASVTNLSAAEFRALNCTCLEGKLSCRFRTSLSQWVDRSARLDDATVQFVRDPSSDARKSQNQYLDAMSIRVYAEFLVRLYTIPADPADVALPFLVDVNLKPGFAFDSDPSHNFDSDYNSTFVFDPSSVLIFSPAFNCDPVLVFDSIFRPAFNSDSAIYHSSDLDEAKSKQFLHILHFDPNYILDSDAYHRLNFDPVLFSISDPILALDVFNFDTAPSMS</sequence>
<gene>
    <name evidence="2" type="ORF">EVAR_49309_1</name>
</gene>
<protein>
    <submittedName>
        <fullName evidence="2">Uncharacterized protein</fullName>
    </submittedName>
</protein>
<keyword evidence="3" id="KW-1185">Reference proteome</keyword>
<evidence type="ECO:0000313" key="3">
    <source>
        <dbReference type="Proteomes" id="UP000299102"/>
    </source>
</evidence>
<proteinExistence type="predicted"/>
<reference evidence="2 3" key="1">
    <citation type="journal article" date="2019" name="Commun. Biol.">
        <title>The bagworm genome reveals a unique fibroin gene that provides high tensile strength.</title>
        <authorList>
            <person name="Kono N."/>
            <person name="Nakamura H."/>
            <person name="Ohtoshi R."/>
            <person name="Tomita M."/>
            <person name="Numata K."/>
            <person name="Arakawa K."/>
        </authorList>
    </citation>
    <scope>NUCLEOTIDE SEQUENCE [LARGE SCALE GENOMIC DNA]</scope>
</reference>
<organism evidence="2 3">
    <name type="scientific">Eumeta variegata</name>
    <name type="common">Bagworm moth</name>
    <name type="synonym">Eumeta japonica</name>
    <dbReference type="NCBI Taxonomy" id="151549"/>
    <lineage>
        <taxon>Eukaryota</taxon>
        <taxon>Metazoa</taxon>
        <taxon>Ecdysozoa</taxon>
        <taxon>Arthropoda</taxon>
        <taxon>Hexapoda</taxon>
        <taxon>Insecta</taxon>
        <taxon>Pterygota</taxon>
        <taxon>Neoptera</taxon>
        <taxon>Endopterygota</taxon>
        <taxon>Lepidoptera</taxon>
        <taxon>Glossata</taxon>
        <taxon>Ditrysia</taxon>
        <taxon>Tineoidea</taxon>
        <taxon>Psychidae</taxon>
        <taxon>Oiketicinae</taxon>
        <taxon>Eumeta</taxon>
    </lineage>
</organism>
<dbReference type="Proteomes" id="UP000299102">
    <property type="component" value="Unassembled WGS sequence"/>
</dbReference>
<dbReference type="AlphaFoldDB" id="A0A4C1Y856"/>
<name>A0A4C1Y856_EUMVA</name>
<comment type="caution">
    <text evidence="2">The sequence shown here is derived from an EMBL/GenBank/DDBJ whole genome shotgun (WGS) entry which is preliminary data.</text>
</comment>
<dbReference type="EMBL" id="BGZK01001134">
    <property type="protein sequence ID" value="GBP72126.1"/>
    <property type="molecule type" value="Genomic_DNA"/>
</dbReference>
<evidence type="ECO:0000256" key="1">
    <source>
        <dbReference type="SAM" id="MobiDB-lite"/>
    </source>
</evidence>
<feature type="region of interest" description="Disordered" evidence="1">
    <location>
        <begin position="29"/>
        <end position="52"/>
    </location>
</feature>
<evidence type="ECO:0000313" key="2">
    <source>
        <dbReference type="EMBL" id="GBP72126.1"/>
    </source>
</evidence>
<accession>A0A4C1Y856</accession>